<keyword evidence="9" id="KW-1185">Reference proteome</keyword>
<evidence type="ECO:0000256" key="5">
    <source>
        <dbReference type="ARBA" id="ARBA00022857"/>
    </source>
</evidence>
<keyword evidence="7" id="KW-0503">Monooxygenase</keyword>
<evidence type="ECO:0000313" key="8">
    <source>
        <dbReference type="EMBL" id="TKT72376.1"/>
    </source>
</evidence>
<dbReference type="AlphaFoldDB" id="A0A4U6BPL8"/>
<dbReference type="GO" id="GO:0050660">
    <property type="term" value="F:flavin adenine dinucleotide binding"/>
    <property type="evidence" value="ECO:0007669"/>
    <property type="project" value="InterPro"/>
</dbReference>
<dbReference type="FunFam" id="3.50.50.60:FF:000228">
    <property type="entry name" value="FAD-containing monooxygenase EthA"/>
    <property type="match status" value="1"/>
</dbReference>
<dbReference type="Gene3D" id="3.50.50.60">
    <property type="entry name" value="FAD/NAD(P)-binding domain"/>
    <property type="match status" value="3"/>
</dbReference>
<evidence type="ECO:0000313" key="9">
    <source>
        <dbReference type="Proteomes" id="UP000034832"/>
    </source>
</evidence>
<dbReference type="Proteomes" id="UP000034832">
    <property type="component" value="Unassembled WGS sequence"/>
</dbReference>
<dbReference type="InterPro" id="IPR051820">
    <property type="entry name" value="FAD-binding_MO"/>
</dbReference>
<dbReference type="STRING" id="211460.YH63_05420"/>
<dbReference type="SUPFAM" id="SSF51905">
    <property type="entry name" value="FAD/NAD(P)-binding domain"/>
    <property type="match status" value="1"/>
</dbReference>
<proteinExistence type="inferred from homology"/>
<evidence type="ECO:0000256" key="2">
    <source>
        <dbReference type="ARBA" id="ARBA00010139"/>
    </source>
</evidence>
<comment type="caution">
    <text evidence="8">The sequence shown here is derived from an EMBL/GenBank/DDBJ whole genome shotgun (WGS) entry which is preliminary data.</text>
</comment>
<dbReference type="RefSeq" id="WP_137325200.1">
    <property type="nucleotide sequence ID" value="NZ_LBIA02000001.1"/>
</dbReference>
<reference evidence="8" key="1">
    <citation type="submission" date="2019-04" db="EMBL/GenBank/DDBJ databases">
        <title>Whole genome sequencing of cave bacteria.</title>
        <authorList>
            <person name="Gan H.M."/>
            <person name="Barton H."/>
            <person name="Savka M.A."/>
        </authorList>
    </citation>
    <scope>NUCLEOTIDE SEQUENCE [LARGE SCALE GENOMIC DNA]</scope>
    <source>
        <strain evidence="8">LC387</strain>
    </source>
</reference>
<dbReference type="InterPro" id="IPR020946">
    <property type="entry name" value="Flavin_mOase-like"/>
</dbReference>
<evidence type="ECO:0000256" key="7">
    <source>
        <dbReference type="ARBA" id="ARBA00023033"/>
    </source>
</evidence>
<dbReference type="GO" id="GO:0004499">
    <property type="term" value="F:N,N-dimethylaniline monooxygenase activity"/>
    <property type="evidence" value="ECO:0007669"/>
    <property type="project" value="InterPro"/>
</dbReference>
<keyword evidence="3" id="KW-0285">Flavoprotein</keyword>
<keyword evidence="4" id="KW-0274">FAD</keyword>
<comment type="similarity">
    <text evidence="2">Belongs to the FAD-binding monooxygenase family.</text>
</comment>
<dbReference type="Pfam" id="PF13450">
    <property type="entry name" value="NAD_binding_8"/>
    <property type="match status" value="1"/>
</dbReference>
<keyword evidence="6" id="KW-0560">Oxidoreductase</keyword>
<evidence type="ECO:0000256" key="1">
    <source>
        <dbReference type="ARBA" id="ARBA00001974"/>
    </source>
</evidence>
<keyword evidence="5" id="KW-0521">NADP</keyword>
<dbReference type="GO" id="GO:0050661">
    <property type="term" value="F:NADP binding"/>
    <property type="evidence" value="ECO:0007669"/>
    <property type="project" value="InterPro"/>
</dbReference>
<dbReference type="InterPro" id="IPR036188">
    <property type="entry name" value="FAD/NAD-bd_sf"/>
</dbReference>
<dbReference type="Pfam" id="PF00743">
    <property type="entry name" value="FMO-like"/>
    <property type="match status" value="1"/>
</dbReference>
<evidence type="ECO:0000256" key="4">
    <source>
        <dbReference type="ARBA" id="ARBA00022827"/>
    </source>
</evidence>
<dbReference type="OrthoDB" id="312624at2"/>
<dbReference type="EMBL" id="LBIA02000001">
    <property type="protein sequence ID" value="TKT72376.1"/>
    <property type="molecule type" value="Genomic_DNA"/>
</dbReference>
<evidence type="ECO:0000256" key="6">
    <source>
        <dbReference type="ARBA" id="ARBA00023002"/>
    </source>
</evidence>
<gene>
    <name evidence="8" type="ORF">YH63_013595</name>
</gene>
<organism evidence="8 9">
    <name type="scientific">Afipia massiliensis</name>
    <dbReference type="NCBI Taxonomy" id="211460"/>
    <lineage>
        <taxon>Bacteria</taxon>
        <taxon>Pseudomonadati</taxon>
        <taxon>Pseudomonadota</taxon>
        <taxon>Alphaproteobacteria</taxon>
        <taxon>Hyphomicrobiales</taxon>
        <taxon>Nitrobacteraceae</taxon>
        <taxon>Afipia</taxon>
    </lineage>
</organism>
<dbReference type="PANTHER" id="PTHR43872:SF1">
    <property type="entry name" value="MONOOXYGENASE, PUTATIVE (AFU_ORTHOLOGUE AFUA_8G02570)-RELATED"/>
    <property type="match status" value="1"/>
</dbReference>
<dbReference type="PANTHER" id="PTHR43872">
    <property type="entry name" value="MONOOXYGENASE, PUTATIVE (AFU_ORTHOLOGUE AFUA_8G02570)-RELATED"/>
    <property type="match status" value="1"/>
</dbReference>
<comment type="cofactor">
    <cofactor evidence="1">
        <name>FAD</name>
        <dbReference type="ChEBI" id="CHEBI:57692"/>
    </cofactor>
</comment>
<accession>A0A4U6BPL8</accession>
<sequence>MLDKTKAESDHFDVLIVGAGLSGIGAGYHLQKNCPGKSYAILEGRESIGGTWDLFRYPGIRSDSDMYTLGYSFKPWTEAKAIADGPRILNYVNETARDNGIEQKIRFNHRVKSASWSSKDARWTVEVERGPAKEIAHLTCNFLFMCSGYYSYEGGYSPEFPGADQFAGRIVHPQKWTSDIDYAGKRVVVIGSGATAVTLVPEMAKTAAHVTMLQRSPTYVVARPAEDALANKLREKLPAKVAYHMIRWRNVLWGMYFFQLCRRKPERAKQLILGGVRHALGRDYDIATHFTPRYNPWQQRLCLVPDGDLFKSIKDGRASVVTNTIETFTPKGIRLSDGSELDADLIVTATGLNLQVLGGMQVSVDGSNVDFANTLNYKGMMYSDVPNLASSFGYTNASWTLKCDLTCEYVCRLINYMDKRGYRQCTPRNTDPEVKQENWLDFTSGYVQRSVAKMPKQGSKRPWKLYQNYALDIVSLRLGKVDDGVMVYE</sequence>
<evidence type="ECO:0000256" key="3">
    <source>
        <dbReference type="ARBA" id="ARBA00022630"/>
    </source>
</evidence>
<protein>
    <submittedName>
        <fullName evidence="8">NAD(P)/FAD-dependent oxidoreductase</fullName>
    </submittedName>
</protein>
<name>A0A4U6BPL8_9BRAD</name>